<evidence type="ECO:0000313" key="1">
    <source>
        <dbReference type="EMBL" id="KAI8429394.1"/>
    </source>
</evidence>
<accession>A0ACC0JYZ4</accession>
<comment type="caution">
    <text evidence="1">The sequence shown here is derived from an EMBL/GenBank/DDBJ whole genome shotgun (WGS) entry which is preliminary data.</text>
</comment>
<dbReference type="EMBL" id="CM046131">
    <property type="protein sequence ID" value="KAI8429394.1"/>
    <property type="molecule type" value="Genomic_DNA"/>
</dbReference>
<protein>
    <submittedName>
        <fullName evidence="1">Uncharacterized protein</fullName>
    </submittedName>
</protein>
<reference evidence="1 2" key="1">
    <citation type="journal article" date="2022" name="Genome Biol. Evol.">
        <title>The Spruce Budworm Genome: Reconstructing the Evolutionary History of Antifreeze Proteins.</title>
        <authorList>
            <person name="Beliveau C."/>
            <person name="Gagne P."/>
            <person name="Picq S."/>
            <person name="Vernygora O."/>
            <person name="Keeling C.I."/>
            <person name="Pinkney K."/>
            <person name="Doucet D."/>
            <person name="Wen F."/>
            <person name="Johnston J.S."/>
            <person name="Maaroufi H."/>
            <person name="Boyle B."/>
            <person name="Laroche J."/>
            <person name="Dewar K."/>
            <person name="Juretic N."/>
            <person name="Blackburn G."/>
            <person name="Nisole A."/>
            <person name="Brunet B."/>
            <person name="Brandao M."/>
            <person name="Lumley L."/>
            <person name="Duan J."/>
            <person name="Quan G."/>
            <person name="Lucarotti C.J."/>
            <person name="Roe A.D."/>
            <person name="Sperling F.A.H."/>
            <person name="Levesque R.C."/>
            <person name="Cusson M."/>
        </authorList>
    </citation>
    <scope>NUCLEOTIDE SEQUENCE [LARGE SCALE GENOMIC DNA]</scope>
    <source>
        <strain evidence="1">Glfc:IPQL:Cfum</strain>
    </source>
</reference>
<organism evidence="1 2">
    <name type="scientific">Choristoneura fumiferana</name>
    <name type="common">Spruce budworm moth</name>
    <name type="synonym">Archips fumiferana</name>
    <dbReference type="NCBI Taxonomy" id="7141"/>
    <lineage>
        <taxon>Eukaryota</taxon>
        <taxon>Metazoa</taxon>
        <taxon>Ecdysozoa</taxon>
        <taxon>Arthropoda</taxon>
        <taxon>Hexapoda</taxon>
        <taxon>Insecta</taxon>
        <taxon>Pterygota</taxon>
        <taxon>Neoptera</taxon>
        <taxon>Endopterygota</taxon>
        <taxon>Lepidoptera</taxon>
        <taxon>Glossata</taxon>
        <taxon>Ditrysia</taxon>
        <taxon>Tortricoidea</taxon>
        <taxon>Tortricidae</taxon>
        <taxon>Tortricinae</taxon>
        <taxon>Choristoneura</taxon>
    </lineage>
</organism>
<name>A0ACC0JYZ4_CHOFU</name>
<gene>
    <name evidence="1" type="ORF">MSG28_000037</name>
</gene>
<keyword evidence="2" id="KW-1185">Reference proteome</keyword>
<sequence length="581" mass="64170">MAKRQTDVEIHAEDVEKEDVLDVSVDLVDDGLYLGNLACAREIKTLEALKITHILTIDVVPLPRSMLDRANIHFEYLKLWDATCVDTLAPSHLHRTSIRAAAAAEMAETAKAGKYSGLGAEYDFVPFGVETLGLWGPGALSLFKDLSKRLRDTTGDRRAGSFLAQRISLAIQRGNAASIFVADVPKEDLISHLPETNEYIKKAITEGGVVLVHWFMQVVGPCARSARIATTILLANPAVKQQRLHCCFGVENKTAGRITGTYFGVSRSAAVVIAYIMEKYSLCYEEAFNLVKNKRRFISPNVGFVAQLKLFGHMGYKIDREDPRFKQFRLKLAGQKLKQVKILPQLFADLIKPDPGLVRERPDPVVYRCRKCRRVVASQRNIIPHVPKQIKMEMAKKGIRPPPSKLTGLHCAENGQILIEKLKSLACQIIDGGESPGQSQSDTGTEEGPIQVVGPCASSARIATTIFIANPAVKQQCLHCCVSAWRLDGYSEQNLVDGSIAARGAAACRLMWFVEPMAWMRRVALDPHGKLHCPKCNHKIGSFSWVCGCKCPCGQKVAPAFYLVPSKVEWSNIVQNVQVTV</sequence>
<dbReference type="Proteomes" id="UP001064048">
    <property type="component" value="Chromosome Z"/>
</dbReference>
<proteinExistence type="predicted"/>
<evidence type="ECO:0000313" key="2">
    <source>
        <dbReference type="Proteomes" id="UP001064048"/>
    </source>
</evidence>